<name>A0A4S4NGQ6_9RHOB</name>
<sequence length="192" mass="22091">MANFQYSRAENRAHTTQHHHHPGQTPEELIAQFAADVVRGRIKDVKTLLLARTGPVTRQEIDILSNELRKLEQPNLARMGNPRNLDATLSEISMFGERRRVLSDYRQCLHDILQLQHRAEALSRSEGQLHNLRRSSRGADFDTAADLKARIKFWETTVERDRNALVAIEDRLKADFPLSLPELRRIIALQDS</sequence>
<keyword evidence="3" id="KW-1185">Reference proteome</keyword>
<protein>
    <submittedName>
        <fullName evidence="2">Uncharacterized protein</fullName>
    </submittedName>
</protein>
<dbReference type="RefSeq" id="WP_136463993.1">
    <property type="nucleotide sequence ID" value="NZ_SRKY01000004.1"/>
</dbReference>
<evidence type="ECO:0000313" key="3">
    <source>
        <dbReference type="Proteomes" id="UP000306602"/>
    </source>
</evidence>
<dbReference type="AlphaFoldDB" id="A0A4S4NGQ6"/>
<accession>A0A4S4NGQ6</accession>
<proteinExistence type="predicted"/>
<reference evidence="2 3" key="1">
    <citation type="submission" date="2019-04" db="EMBL/GenBank/DDBJ databases">
        <title>Shimia ponticola sp. nov., isolated from seawater.</title>
        <authorList>
            <person name="Kim Y.-O."/>
            <person name="Yoon J.-H."/>
        </authorList>
    </citation>
    <scope>NUCLEOTIDE SEQUENCE [LARGE SCALE GENOMIC DNA]</scope>
    <source>
        <strain evidence="2 3">MYP11</strain>
    </source>
</reference>
<feature type="region of interest" description="Disordered" evidence="1">
    <location>
        <begin position="1"/>
        <end position="24"/>
    </location>
</feature>
<organism evidence="2 3">
    <name type="scientific">Aliishimia ponticola</name>
    <dbReference type="NCBI Taxonomy" id="2499833"/>
    <lineage>
        <taxon>Bacteria</taxon>
        <taxon>Pseudomonadati</taxon>
        <taxon>Pseudomonadota</taxon>
        <taxon>Alphaproteobacteria</taxon>
        <taxon>Rhodobacterales</taxon>
        <taxon>Paracoccaceae</taxon>
        <taxon>Aliishimia</taxon>
    </lineage>
</organism>
<evidence type="ECO:0000313" key="2">
    <source>
        <dbReference type="EMBL" id="THH35260.1"/>
    </source>
</evidence>
<evidence type="ECO:0000256" key="1">
    <source>
        <dbReference type="SAM" id="MobiDB-lite"/>
    </source>
</evidence>
<dbReference type="Proteomes" id="UP000306602">
    <property type="component" value="Unassembled WGS sequence"/>
</dbReference>
<gene>
    <name evidence="2" type="ORF">E4Z66_15675</name>
</gene>
<comment type="caution">
    <text evidence="2">The sequence shown here is derived from an EMBL/GenBank/DDBJ whole genome shotgun (WGS) entry which is preliminary data.</text>
</comment>
<dbReference type="EMBL" id="SRKY01000004">
    <property type="protein sequence ID" value="THH35260.1"/>
    <property type="molecule type" value="Genomic_DNA"/>
</dbReference>